<accession>A0ABR0ALB5</accession>
<reference evidence="2 3" key="1">
    <citation type="journal article" date="2023" name="Nucleic Acids Res.">
        <title>The hologenome of Daphnia magna reveals possible DNA methylation and microbiome-mediated evolution of the host genome.</title>
        <authorList>
            <person name="Chaturvedi A."/>
            <person name="Li X."/>
            <person name="Dhandapani V."/>
            <person name="Marshall H."/>
            <person name="Kissane S."/>
            <person name="Cuenca-Cambronero M."/>
            <person name="Asole G."/>
            <person name="Calvet F."/>
            <person name="Ruiz-Romero M."/>
            <person name="Marangio P."/>
            <person name="Guigo R."/>
            <person name="Rago D."/>
            <person name="Mirbahai L."/>
            <person name="Eastwood N."/>
            <person name="Colbourne J.K."/>
            <person name="Zhou J."/>
            <person name="Mallon E."/>
            <person name="Orsini L."/>
        </authorList>
    </citation>
    <scope>NUCLEOTIDE SEQUENCE [LARGE SCALE GENOMIC DNA]</scope>
    <source>
        <strain evidence="2">LRV0_1</strain>
    </source>
</reference>
<keyword evidence="3" id="KW-1185">Reference proteome</keyword>
<dbReference type="InterPro" id="IPR025714">
    <property type="entry name" value="Methyltranfer_dom"/>
</dbReference>
<proteinExistence type="predicted"/>
<dbReference type="InterPro" id="IPR026913">
    <property type="entry name" value="METTL24"/>
</dbReference>
<dbReference type="PANTHER" id="PTHR32026:SF10">
    <property type="entry name" value="METHYLTRANSFERASE-LIKE PROTEIN 24-RELATED"/>
    <property type="match status" value="1"/>
</dbReference>
<name>A0ABR0ALB5_9CRUS</name>
<dbReference type="Proteomes" id="UP001234178">
    <property type="component" value="Unassembled WGS sequence"/>
</dbReference>
<protein>
    <recommendedName>
        <fullName evidence="1">Methyltransferase domain-containing protein</fullName>
    </recommendedName>
</protein>
<sequence>MASFNKVRRFARSSLQISFLLALVFILFIAKNSDPSAVRDWSKLSAVKALKKQDIINYLQWSNSSSCRLSNDFGGAMALFGIDGQKAVCLDTEVRPIKGKCLVYSFGVNNEWSFEDTMDEYGCEVYAFDPSMEQSDHDRGDRIHFYRYGLGSEKVLRKIKGQQGWRLLPLSDFYKAMEKRHGSNRIIDYLKIDIESDEWAALPQILQSGMMDRVRQLGVEIHLPPKGNVDEFHRLIGILRSLENYGMIRFNSKLNPFSEQWMETLQSESYAAYELAWYNNRLRRNHSSYYYG</sequence>
<feature type="domain" description="Methyltransferase" evidence="1">
    <location>
        <begin position="83"/>
        <end position="263"/>
    </location>
</feature>
<comment type="caution">
    <text evidence="2">The sequence shown here is derived from an EMBL/GenBank/DDBJ whole genome shotgun (WGS) entry which is preliminary data.</text>
</comment>
<dbReference type="EMBL" id="JAOYFB010000038">
    <property type="protein sequence ID" value="KAK4025920.1"/>
    <property type="molecule type" value="Genomic_DNA"/>
</dbReference>
<organism evidence="2 3">
    <name type="scientific">Daphnia magna</name>
    <dbReference type="NCBI Taxonomy" id="35525"/>
    <lineage>
        <taxon>Eukaryota</taxon>
        <taxon>Metazoa</taxon>
        <taxon>Ecdysozoa</taxon>
        <taxon>Arthropoda</taxon>
        <taxon>Crustacea</taxon>
        <taxon>Branchiopoda</taxon>
        <taxon>Diplostraca</taxon>
        <taxon>Cladocera</taxon>
        <taxon>Anomopoda</taxon>
        <taxon>Daphniidae</taxon>
        <taxon>Daphnia</taxon>
    </lineage>
</organism>
<dbReference type="PANTHER" id="PTHR32026">
    <property type="entry name" value="METHYLTRANSFERASE-LIKE PROTEIN 24"/>
    <property type="match status" value="1"/>
</dbReference>
<evidence type="ECO:0000313" key="3">
    <source>
        <dbReference type="Proteomes" id="UP001234178"/>
    </source>
</evidence>
<evidence type="ECO:0000259" key="1">
    <source>
        <dbReference type="Pfam" id="PF13383"/>
    </source>
</evidence>
<gene>
    <name evidence="2" type="ORF">OUZ56_014954</name>
</gene>
<evidence type="ECO:0000313" key="2">
    <source>
        <dbReference type="EMBL" id="KAK4025920.1"/>
    </source>
</evidence>
<dbReference type="Pfam" id="PF13383">
    <property type="entry name" value="Methyltransf_22"/>
    <property type="match status" value="1"/>
</dbReference>